<dbReference type="Pfam" id="PF21082">
    <property type="entry name" value="MS_channel_3rd"/>
    <property type="match status" value="1"/>
</dbReference>
<evidence type="ECO:0000256" key="4">
    <source>
        <dbReference type="ARBA" id="ARBA00022692"/>
    </source>
</evidence>
<feature type="domain" description="Mechanosensitive ion channel MscS C-terminal" evidence="10">
    <location>
        <begin position="443"/>
        <end position="524"/>
    </location>
</feature>
<keyword evidence="5 8" id="KW-1133">Transmembrane helix</keyword>
<dbReference type="Proteomes" id="UP000610456">
    <property type="component" value="Unassembled WGS sequence"/>
</dbReference>
<reference evidence="11" key="1">
    <citation type="journal article" date="2014" name="Int. J. Syst. Evol. Microbiol.">
        <title>Complete genome sequence of Corynebacterium casei LMG S-19264T (=DSM 44701T), isolated from a smear-ripened cheese.</title>
        <authorList>
            <consortium name="US DOE Joint Genome Institute (JGI-PGF)"/>
            <person name="Walter F."/>
            <person name="Albersmeier A."/>
            <person name="Kalinowski J."/>
            <person name="Ruckert C."/>
        </authorList>
    </citation>
    <scope>NUCLEOTIDE SEQUENCE</scope>
    <source>
        <strain evidence="11">KCTC 12719</strain>
    </source>
</reference>
<dbReference type="Gene3D" id="2.30.30.60">
    <property type="match status" value="1"/>
</dbReference>
<evidence type="ECO:0000256" key="6">
    <source>
        <dbReference type="ARBA" id="ARBA00023136"/>
    </source>
</evidence>
<feature type="domain" description="Mechanosensitive ion channel MscS" evidence="9">
    <location>
        <begin position="368"/>
        <end position="433"/>
    </location>
</feature>
<feature type="transmembrane region" description="Helical" evidence="8">
    <location>
        <begin position="240"/>
        <end position="265"/>
    </location>
</feature>
<comment type="similarity">
    <text evidence="2">Belongs to the MscS (TC 1.A.23) family.</text>
</comment>
<comment type="subcellular location">
    <subcellularLocation>
        <location evidence="1">Cell membrane</location>
        <topology evidence="1">Multi-pass membrane protein</topology>
    </subcellularLocation>
</comment>
<evidence type="ECO:0000256" key="7">
    <source>
        <dbReference type="SAM" id="MobiDB-lite"/>
    </source>
</evidence>
<feature type="transmembrane region" description="Helical" evidence="8">
    <location>
        <begin position="277"/>
        <end position="296"/>
    </location>
</feature>
<name>A0A918SME1_9FLAO</name>
<organism evidence="11 12">
    <name type="scientific">Salinimicrobium marinum</name>
    <dbReference type="NCBI Taxonomy" id="680283"/>
    <lineage>
        <taxon>Bacteria</taxon>
        <taxon>Pseudomonadati</taxon>
        <taxon>Bacteroidota</taxon>
        <taxon>Flavobacteriia</taxon>
        <taxon>Flavobacteriales</taxon>
        <taxon>Flavobacteriaceae</taxon>
        <taxon>Salinimicrobium</taxon>
    </lineage>
</organism>
<keyword evidence="6 8" id="KW-0472">Membrane</keyword>
<dbReference type="InterPro" id="IPR010920">
    <property type="entry name" value="LSM_dom_sf"/>
</dbReference>
<dbReference type="InterPro" id="IPR049278">
    <property type="entry name" value="MS_channel_C"/>
</dbReference>
<feature type="transmembrane region" description="Helical" evidence="8">
    <location>
        <begin position="203"/>
        <end position="228"/>
    </location>
</feature>
<dbReference type="SUPFAM" id="SSF50182">
    <property type="entry name" value="Sm-like ribonucleoproteins"/>
    <property type="match status" value="1"/>
</dbReference>
<evidence type="ECO:0000256" key="1">
    <source>
        <dbReference type="ARBA" id="ARBA00004651"/>
    </source>
</evidence>
<feature type="compositionally biased region" description="Acidic residues" evidence="7">
    <location>
        <begin position="39"/>
        <end position="51"/>
    </location>
</feature>
<evidence type="ECO:0000313" key="11">
    <source>
        <dbReference type="EMBL" id="GHA49630.1"/>
    </source>
</evidence>
<dbReference type="AlphaFoldDB" id="A0A918SME1"/>
<dbReference type="PANTHER" id="PTHR30566">
    <property type="entry name" value="YNAI-RELATED MECHANOSENSITIVE ION CHANNEL"/>
    <property type="match status" value="1"/>
</dbReference>
<dbReference type="GO" id="GO:0008381">
    <property type="term" value="F:mechanosensitive monoatomic ion channel activity"/>
    <property type="evidence" value="ECO:0007669"/>
    <property type="project" value="UniProtKB-ARBA"/>
</dbReference>
<keyword evidence="4 8" id="KW-0812">Transmembrane</keyword>
<dbReference type="InterPro" id="IPR011014">
    <property type="entry name" value="MscS_channel_TM-2"/>
</dbReference>
<dbReference type="InterPro" id="IPR011066">
    <property type="entry name" value="MscS_channel_C_sf"/>
</dbReference>
<evidence type="ECO:0000259" key="10">
    <source>
        <dbReference type="Pfam" id="PF21082"/>
    </source>
</evidence>
<evidence type="ECO:0000259" key="9">
    <source>
        <dbReference type="Pfam" id="PF00924"/>
    </source>
</evidence>
<dbReference type="InterPro" id="IPR023408">
    <property type="entry name" value="MscS_beta-dom_sf"/>
</dbReference>
<evidence type="ECO:0000256" key="3">
    <source>
        <dbReference type="ARBA" id="ARBA00022475"/>
    </source>
</evidence>
<evidence type="ECO:0008006" key="13">
    <source>
        <dbReference type="Google" id="ProtNLM"/>
    </source>
</evidence>
<dbReference type="Gene3D" id="1.10.287.1260">
    <property type="match status" value="1"/>
</dbReference>
<feature type="region of interest" description="Disordered" evidence="7">
    <location>
        <begin position="545"/>
        <end position="601"/>
    </location>
</feature>
<keyword evidence="3" id="KW-1003">Cell membrane</keyword>
<dbReference type="Pfam" id="PF00924">
    <property type="entry name" value="MS_channel_2nd"/>
    <property type="match status" value="1"/>
</dbReference>
<dbReference type="PROSITE" id="PS01246">
    <property type="entry name" value="UPF0003"/>
    <property type="match status" value="1"/>
</dbReference>
<dbReference type="EMBL" id="BMXB01000021">
    <property type="protein sequence ID" value="GHA49630.1"/>
    <property type="molecule type" value="Genomic_DNA"/>
</dbReference>
<dbReference type="SUPFAM" id="SSF82861">
    <property type="entry name" value="Mechanosensitive channel protein MscS (YggB), transmembrane region"/>
    <property type="match status" value="1"/>
</dbReference>
<protein>
    <recommendedName>
        <fullName evidence="13">MscS family membrane protein</fullName>
    </recommendedName>
</protein>
<feature type="compositionally biased region" description="Basic and acidic residues" evidence="7">
    <location>
        <begin position="545"/>
        <end position="562"/>
    </location>
</feature>
<evidence type="ECO:0000256" key="2">
    <source>
        <dbReference type="ARBA" id="ARBA00008017"/>
    </source>
</evidence>
<gene>
    <name evidence="11" type="ORF">GCM10007103_33140</name>
</gene>
<feature type="transmembrane region" description="Helical" evidence="8">
    <location>
        <begin position="330"/>
        <end position="363"/>
    </location>
</feature>
<evidence type="ECO:0000313" key="12">
    <source>
        <dbReference type="Proteomes" id="UP000610456"/>
    </source>
</evidence>
<feature type="region of interest" description="Disordered" evidence="7">
    <location>
        <begin position="38"/>
        <end position="61"/>
    </location>
</feature>
<dbReference type="SUPFAM" id="SSF82689">
    <property type="entry name" value="Mechanosensitive channel protein MscS (YggB), C-terminal domain"/>
    <property type="match status" value="1"/>
</dbReference>
<evidence type="ECO:0000256" key="5">
    <source>
        <dbReference type="ARBA" id="ARBA00022989"/>
    </source>
</evidence>
<proteinExistence type="inferred from homology"/>
<dbReference type="GO" id="GO:0005886">
    <property type="term" value="C:plasma membrane"/>
    <property type="evidence" value="ECO:0007669"/>
    <property type="project" value="UniProtKB-SubCell"/>
</dbReference>
<dbReference type="InterPro" id="IPR006685">
    <property type="entry name" value="MscS_channel_2nd"/>
</dbReference>
<dbReference type="PANTHER" id="PTHR30566:SF5">
    <property type="entry name" value="MECHANOSENSITIVE ION CHANNEL PROTEIN 1, MITOCHONDRIAL-RELATED"/>
    <property type="match status" value="1"/>
</dbReference>
<keyword evidence="12" id="KW-1185">Reference proteome</keyword>
<sequence>MMSNKTSLFYRYTLLFLTGILLLANPIASTAQLLPELQSENEEQAEPDWPDDPLNRRTPRGTVNGFIDAVAKRNYERAGQYLHLNDRYTAEQGEDLALVLQRLLDRGGDIMPYSWISSDPGGRTDEELPPDVDRVGTVSADGENIDLYVQRTEGPEGGPIWLFSSETIETLAAVTVEDELIVERYMPQILNENLWGGVPVGQWLAAILLAIISYLLAWTIVFIIKFLIRSSWRKARTEPTSGIIGALGLPFRLYIAVWLFVFLSQEMGISIILRQRFSGITLIIGLIAFLILLWQLADFIGSFSKNRMSLRGNISGVSVVLFLQRTAKVAIVIFGIIAVLGAIGFDITTGLAALGIGGIALALGAQKTIENFVGSVTVIADQPVRVGDFCKVGDMVGTVEKIGMRSTRIRTLDRTVVTIPNGKFSSENIENYAHRDRFWFHPTFGLRYETTPEQIRYLLVELRAVLYSHPMVSPDPARVRFVELGSDSINLEVFAYITVATFDEFLEVKEDLLLQMMDVVGESGTGFAFPSQTIYFGRDSGLSKEKSKNAEEKVKQWREKGELQIPQFDPEKVKEIQDKTPYPPEGSSKRKETGTGRIPGL</sequence>
<evidence type="ECO:0000256" key="8">
    <source>
        <dbReference type="SAM" id="Phobius"/>
    </source>
</evidence>
<dbReference type="InterPro" id="IPR006686">
    <property type="entry name" value="MscS_channel_CS"/>
</dbReference>
<accession>A0A918SME1</accession>
<feature type="compositionally biased region" description="Basic and acidic residues" evidence="7">
    <location>
        <begin position="569"/>
        <end position="578"/>
    </location>
</feature>
<dbReference type="RefSeq" id="WP_229793800.1">
    <property type="nucleotide sequence ID" value="NZ_BMXB01000021.1"/>
</dbReference>
<dbReference type="Gene3D" id="3.30.70.100">
    <property type="match status" value="1"/>
</dbReference>
<reference evidence="11" key="2">
    <citation type="submission" date="2020-09" db="EMBL/GenBank/DDBJ databases">
        <authorList>
            <person name="Sun Q."/>
            <person name="Kim S."/>
        </authorList>
    </citation>
    <scope>NUCLEOTIDE SEQUENCE</scope>
    <source>
        <strain evidence="11">KCTC 12719</strain>
    </source>
</reference>
<comment type="caution">
    <text evidence="11">The sequence shown here is derived from an EMBL/GenBank/DDBJ whole genome shotgun (WGS) entry which is preliminary data.</text>
</comment>